<name>A0A9N9WF20_9NEOP</name>
<evidence type="ECO:0000313" key="2">
    <source>
        <dbReference type="Proteomes" id="UP001153714"/>
    </source>
</evidence>
<sequence length="118" mass="13518">MESEESMDETPNDEDFSSMVANHARAHSLVTSTEKISQSILIKEDDGYINILSPGEGGSMVIKLELYPFKECVKLNKNQYWTKRIYLCLGVTSGEDSRAYKLAMKLRYELTRLVDFRV</sequence>
<reference evidence="1" key="1">
    <citation type="submission" date="2021-12" db="EMBL/GenBank/DDBJ databases">
        <authorList>
            <person name="King R."/>
        </authorList>
    </citation>
    <scope>NUCLEOTIDE SEQUENCE</scope>
</reference>
<dbReference type="Proteomes" id="UP001153714">
    <property type="component" value="Chromosome 21"/>
</dbReference>
<dbReference type="OrthoDB" id="7466984at2759"/>
<dbReference type="EMBL" id="OU893352">
    <property type="protein sequence ID" value="CAG9790345.1"/>
    <property type="molecule type" value="Genomic_DNA"/>
</dbReference>
<dbReference type="AlphaFoldDB" id="A0A9N9WF20"/>
<reference evidence="1" key="2">
    <citation type="submission" date="2022-10" db="EMBL/GenBank/DDBJ databases">
        <authorList>
            <consortium name="ENA_rothamsted_submissions"/>
            <consortium name="culmorum"/>
            <person name="King R."/>
        </authorList>
    </citation>
    <scope>NUCLEOTIDE SEQUENCE</scope>
</reference>
<gene>
    <name evidence="1" type="ORF">DIATSA_LOCUS8014</name>
</gene>
<accession>A0A9N9WF20</accession>
<evidence type="ECO:0000313" key="1">
    <source>
        <dbReference type="EMBL" id="CAG9790345.1"/>
    </source>
</evidence>
<keyword evidence="2" id="KW-1185">Reference proteome</keyword>
<proteinExistence type="predicted"/>
<organism evidence="1 2">
    <name type="scientific">Diatraea saccharalis</name>
    <name type="common">sugarcane borer</name>
    <dbReference type="NCBI Taxonomy" id="40085"/>
    <lineage>
        <taxon>Eukaryota</taxon>
        <taxon>Metazoa</taxon>
        <taxon>Ecdysozoa</taxon>
        <taxon>Arthropoda</taxon>
        <taxon>Hexapoda</taxon>
        <taxon>Insecta</taxon>
        <taxon>Pterygota</taxon>
        <taxon>Neoptera</taxon>
        <taxon>Endopterygota</taxon>
        <taxon>Lepidoptera</taxon>
        <taxon>Glossata</taxon>
        <taxon>Ditrysia</taxon>
        <taxon>Pyraloidea</taxon>
        <taxon>Crambidae</taxon>
        <taxon>Crambinae</taxon>
        <taxon>Diatraea</taxon>
    </lineage>
</organism>
<protein>
    <submittedName>
        <fullName evidence="1">Uncharacterized protein</fullName>
    </submittedName>
</protein>